<dbReference type="InterPro" id="IPR000782">
    <property type="entry name" value="FAS1_domain"/>
</dbReference>
<dbReference type="InterPro" id="IPR050904">
    <property type="entry name" value="Adhesion/Biosynth-related"/>
</dbReference>
<feature type="region of interest" description="Disordered" evidence="1">
    <location>
        <begin position="371"/>
        <end position="416"/>
    </location>
</feature>
<dbReference type="EMBL" id="JAPDRK010000008">
    <property type="protein sequence ID" value="KAJ9609599.1"/>
    <property type="molecule type" value="Genomic_DNA"/>
</dbReference>
<evidence type="ECO:0000259" key="4">
    <source>
        <dbReference type="PROSITE" id="PS50213"/>
    </source>
</evidence>
<keyword evidence="2" id="KW-1133">Transmembrane helix</keyword>
<evidence type="ECO:0000313" key="6">
    <source>
        <dbReference type="Proteomes" id="UP001172673"/>
    </source>
</evidence>
<dbReference type="SUPFAM" id="SSF82153">
    <property type="entry name" value="FAS1 domain"/>
    <property type="match status" value="2"/>
</dbReference>
<feature type="region of interest" description="Disordered" evidence="1">
    <location>
        <begin position="312"/>
        <end position="337"/>
    </location>
</feature>
<dbReference type="Proteomes" id="UP001172673">
    <property type="component" value="Unassembled WGS sequence"/>
</dbReference>
<feature type="transmembrane region" description="Helical" evidence="2">
    <location>
        <begin position="342"/>
        <end position="363"/>
    </location>
</feature>
<evidence type="ECO:0000256" key="1">
    <source>
        <dbReference type="SAM" id="MobiDB-lite"/>
    </source>
</evidence>
<evidence type="ECO:0000256" key="3">
    <source>
        <dbReference type="SAM" id="SignalP"/>
    </source>
</evidence>
<comment type="caution">
    <text evidence="5">The sequence shown here is derived from an EMBL/GenBank/DDBJ whole genome shotgun (WGS) entry which is preliminary data.</text>
</comment>
<name>A0AA39CIM5_9EURO</name>
<keyword evidence="6" id="KW-1185">Reference proteome</keyword>
<dbReference type="PANTHER" id="PTHR10900">
    <property type="entry name" value="PERIOSTIN-RELATED"/>
    <property type="match status" value="1"/>
</dbReference>
<dbReference type="Gene3D" id="2.30.180.10">
    <property type="entry name" value="FAS1 domain"/>
    <property type="match status" value="2"/>
</dbReference>
<dbReference type="InterPro" id="IPR036378">
    <property type="entry name" value="FAS1_dom_sf"/>
</dbReference>
<protein>
    <recommendedName>
        <fullName evidence="4">FAS1 domain-containing protein</fullName>
    </recommendedName>
</protein>
<accession>A0AA39CIM5</accession>
<dbReference type="GO" id="GO:0016236">
    <property type="term" value="P:macroautophagy"/>
    <property type="evidence" value="ECO:0007669"/>
    <property type="project" value="TreeGrafter"/>
</dbReference>
<feature type="domain" description="FAS1" evidence="4">
    <location>
        <begin position="163"/>
        <end position="305"/>
    </location>
</feature>
<keyword evidence="2" id="KW-0812">Transmembrane</keyword>
<keyword evidence="2" id="KW-0472">Membrane</keyword>
<organism evidence="5 6">
    <name type="scientific">Cladophialophora chaetospira</name>
    <dbReference type="NCBI Taxonomy" id="386627"/>
    <lineage>
        <taxon>Eukaryota</taxon>
        <taxon>Fungi</taxon>
        <taxon>Dikarya</taxon>
        <taxon>Ascomycota</taxon>
        <taxon>Pezizomycotina</taxon>
        <taxon>Eurotiomycetes</taxon>
        <taxon>Chaetothyriomycetidae</taxon>
        <taxon>Chaetothyriales</taxon>
        <taxon>Herpotrichiellaceae</taxon>
        <taxon>Cladophialophora</taxon>
    </lineage>
</organism>
<sequence length="427" mass="46579">MLWIIFLLLALAWSAVGQGTNNLTLVLSELPQLTKFTSYLMLFPDLLAELENGNYTMLAPDNKAIDTYLNYVQSNQTNDPKAILAVLSYHVIPGVYTNVQLESEVQFLPTLLTDPAYANVTGGQRVGVYPTDAGVTFEAAYKHMSNITVPNTIYLGPSETGIIHIIDRVLEPPLSETATISVVGLDGVVAVQVSLPINPEVVGVDGTVSDWTFFAPNSSRRTTDPSLSDNSSTQAEFDAEEYHFVHGRVIYSPDFRDGMRIKTVEGKDLTLTIAPNGTTYVNDAKVLYTDYLISTGVVHVIEWALNPNDTEARPDLSNSSTSTNSTTAPSSSSSSLSTGAKAGIGVGVALGALLAIGLLFFFLRRRKRTKRSTETGDARTTQNKQLALVEMPQPEKPKSHEMYSPGSGQEWEMDTNESHIGRVYEMQ</sequence>
<feature type="chain" id="PRO_5041221186" description="FAS1 domain-containing protein" evidence="3">
    <location>
        <begin position="18"/>
        <end position="427"/>
    </location>
</feature>
<keyword evidence="3" id="KW-0732">Signal</keyword>
<dbReference type="AlphaFoldDB" id="A0AA39CIM5"/>
<gene>
    <name evidence="5" type="ORF">H2200_005927</name>
</gene>
<dbReference type="GO" id="GO:0000329">
    <property type="term" value="C:fungal-type vacuole membrane"/>
    <property type="evidence" value="ECO:0007669"/>
    <property type="project" value="TreeGrafter"/>
</dbReference>
<dbReference type="PROSITE" id="PS50213">
    <property type="entry name" value="FAS1"/>
    <property type="match status" value="2"/>
</dbReference>
<evidence type="ECO:0000313" key="5">
    <source>
        <dbReference type="EMBL" id="KAJ9609599.1"/>
    </source>
</evidence>
<evidence type="ECO:0000256" key="2">
    <source>
        <dbReference type="SAM" id="Phobius"/>
    </source>
</evidence>
<feature type="domain" description="FAS1" evidence="4">
    <location>
        <begin position="20"/>
        <end position="170"/>
    </location>
</feature>
<feature type="signal peptide" evidence="3">
    <location>
        <begin position="1"/>
        <end position="17"/>
    </location>
</feature>
<feature type="compositionally biased region" description="Low complexity" evidence="1">
    <location>
        <begin position="316"/>
        <end position="337"/>
    </location>
</feature>
<dbReference type="Pfam" id="PF02469">
    <property type="entry name" value="Fasciclin"/>
    <property type="match status" value="2"/>
</dbReference>
<reference evidence="5" key="1">
    <citation type="submission" date="2022-10" db="EMBL/GenBank/DDBJ databases">
        <title>Culturing micro-colonial fungi from biological soil crusts in the Mojave desert and describing Neophaeococcomyces mojavensis, and introducing the new genera and species Taxawa tesnikishii.</title>
        <authorList>
            <person name="Kurbessoian T."/>
            <person name="Stajich J.E."/>
        </authorList>
    </citation>
    <scope>NUCLEOTIDE SEQUENCE</scope>
    <source>
        <strain evidence="5">TK_41</strain>
    </source>
</reference>
<dbReference type="SMART" id="SM00554">
    <property type="entry name" value="FAS1"/>
    <property type="match status" value="2"/>
</dbReference>
<dbReference type="PANTHER" id="PTHR10900:SF77">
    <property type="entry name" value="FI19380P1"/>
    <property type="match status" value="1"/>
</dbReference>
<proteinExistence type="predicted"/>